<dbReference type="PANTHER" id="PTHR10013:SF0">
    <property type="entry name" value="GENERAL VESICULAR TRANSPORT FACTOR P115"/>
    <property type="match status" value="1"/>
</dbReference>
<feature type="compositionally biased region" description="Polar residues" evidence="2">
    <location>
        <begin position="1597"/>
        <end position="1617"/>
    </location>
</feature>
<feature type="compositionally biased region" description="Polar residues" evidence="2">
    <location>
        <begin position="1820"/>
        <end position="1829"/>
    </location>
</feature>
<feature type="compositionally biased region" description="Polar residues" evidence="2">
    <location>
        <begin position="1152"/>
        <end position="1162"/>
    </location>
</feature>
<feature type="coiled-coil region" evidence="1">
    <location>
        <begin position="685"/>
        <end position="733"/>
    </location>
</feature>
<feature type="compositionally biased region" description="Basic and acidic residues" evidence="2">
    <location>
        <begin position="1454"/>
        <end position="1492"/>
    </location>
</feature>
<proteinExistence type="predicted"/>
<name>W6ZCS4_COCMI</name>
<feature type="region of interest" description="Disordered" evidence="2">
    <location>
        <begin position="206"/>
        <end position="505"/>
    </location>
</feature>
<feature type="region of interest" description="Disordered" evidence="2">
    <location>
        <begin position="1595"/>
        <end position="1620"/>
    </location>
</feature>
<feature type="compositionally biased region" description="Basic and acidic residues" evidence="2">
    <location>
        <begin position="245"/>
        <end position="262"/>
    </location>
</feature>
<dbReference type="KEGG" id="bor:COCMIDRAFT_89538"/>
<feature type="compositionally biased region" description="Basic and acidic residues" evidence="2">
    <location>
        <begin position="1384"/>
        <end position="1426"/>
    </location>
</feature>
<dbReference type="GO" id="GO:0061025">
    <property type="term" value="P:membrane fusion"/>
    <property type="evidence" value="ECO:0007669"/>
    <property type="project" value="TreeGrafter"/>
</dbReference>
<keyword evidence="1" id="KW-0175">Coiled coil</keyword>
<dbReference type="GeneID" id="19127499"/>
<dbReference type="EMBL" id="KI963950">
    <property type="protein sequence ID" value="EUC47618.1"/>
    <property type="molecule type" value="Genomic_DNA"/>
</dbReference>
<dbReference type="GO" id="GO:0005795">
    <property type="term" value="C:Golgi stack"/>
    <property type="evidence" value="ECO:0007669"/>
    <property type="project" value="TreeGrafter"/>
</dbReference>
<dbReference type="eggNOG" id="ENOG502S3YY">
    <property type="taxonomic scope" value="Eukaryota"/>
</dbReference>
<feature type="region of interest" description="Disordered" evidence="2">
    <location>
        <begin position="123"/>
        <end position="169"/>
    </location>
</feature>
<feature type="compositionally biased region" description="Basic residues" evidence="2">
    <location>
        <begin position="1339"/>
        <end position="1348"/>
    </location>
</feature>
<evidence type="ECO:0000256" key="1">
    <source>
        <dbReference type="SAM" id="Coils"/>
    </source>
</evidence>
<dbReference type="InterPro" id="IPR024095">
    <property type="entry name" value="Vesicle_P115"/>
</dbReference>
<feature type="compositionally biased region" description="Basic and acidic residues" evidence="2">
    <location>
        <begin position="101"/>
        <end position="111"/>
    </location>
</feature>
<dbReference type="Proteomes" id="UP000054032">
    <property type="component" value="Unassembled WGS sequence"/>
</dbReference>
<feature type="compositionally biased region" description="Basic and acidic residues" evidence="2">
    <location>
        <begin position="139"/>
        <end position="169"/>
    </location>
</feature>
<feature type="region of interest" description="Disordered" evidence="2">
    <location>
        <begin position="1"/>
        <end position="111"/>
    </location>
</feature>
<reference evidence="3 4" key="1">
    <citation type="journal article" date="2013" name="PLoS Genet.">
        <title>Comparative genome structure, secondary metabolite, and effector coding capacity across Cochliobolus pathogens.</title>
        <authorList>
            <person name="Condon B.J."/>
            <person name="Leng Y."/>
            <person name="Wu D."/>
            <person name="Bushley K.E."/>
            <person name="Ohm R.A."/>
            <person name="Otillar R."/>
            <person name="Martin J."/>
            <person name="Schackwitz W."/>
            <person name="Grimwood J."/>
            <person name="MohdZainudin N."/>
            <person name="Xue C."/>
            <person name="Wang R."/>
            <person name="Manning V.A."/>
            <person name="Dhillon B."/>
            <person name="Tu Z.J."/>
            <person name="Steffenson B.J."/>
            <person name="Salamov A."/>
            <person name="Sun H."/>
            <person name="Lowry S."/>
            <person name="LaButti K."/>
            <person name="Han J."/>
            <person name="Copeland A."/>
            <person name="Lindquist E."/>
            <person name="Barry K."/>
            <person name="Schmutz J."/>
            <person name="Baker S.E."/>
            <person name="Ciuffetti L.M."/>
            <person name="Grigoriev I.V."/>
            <person name="Zhong S."/>
            <person name="Turgeon B.G."/>
        </authorList>
    </citation>
    <scope>NUCLEOTIDE SEQUENCE [LARGE SCALE GENOMIC DNA]</scope>
    <source>
        <strain evidence="3 4">ATCC 44560</strain>
    </source>
</reference>
<dbReference type="GO" id="GO:0005783">
    <property type="term" value="C:endoplasmic reticulum"/>
    <property type="evidence" value="ECO:0007669"/>
    <property type="project" value="TreeGrafter"/>
</dbReference>
<gene>
    <name evidence="3" type="ORF">COCMIDRAFT_89538</name>
</gene>
<feature type="compositionally biased region" description="Polar residues" evidence="2">
    <location>
        <begin position="1117"/>
        <end position="1126"/>
    </location>
</feature>
<feature type="compositionally biased region" description="Polar residues" evidence="2">
    <location>
        <begin position="1442"/>
        <end position="1453"/>
    </location>
</feature>
<feature type="compositionally biased region" description="Pro residues" evidence="2">
    <location>
        <begin position="419"/>
        <end position="428"/>
    </location>
</feature>
<feature type="compositionally biased region" description="Basic and acidic residues" evidence="2">
    <location>
        <begin position="1174"/>
        <end position="1186"/>
    </location>
</feature>
<protein>
    <submittedName>
        <fullName evidence="3">Uncharacterized protein</fullName>
    </submittedName>
</protein>
<dbReference type="GO" id="GO:0012507">
    <property type="term" value="C:ER to Golgi transport vesicle membrane"/>
    <property type="evidence" value="ECO:0007669"/>
    <property type="project" value="TreeGrafter"/>
</dbReference>
<dbReference type="PANTHER" id="PTHR10013">
    <property type="entry name" value="GENERAL VESICULAR TRANSPORT FACTOR P115"/>
    <property type="match status" value="1"/>
</dbReference>
<feature type="region of interest" description="Disordered" evidence="2">
    <location>
        <begin position="1724"/>
        <end position="1829"/>
    </location>
</feature>
<sequence>METPADEVSEERTVESATVPVVFSQDEIPEAPLAFPETPPAHQESHHLEEEVLENDQVERHETIKDNGFPPEAVQDAPENDAEVHRQENHQGKPGQESSEQEMRRNEETRAKELLKELKQKIHMKQARDEAEAGGVAEQSHEEANTRTEAQEASETKQQEGAIRERIERETLEQVTEAKRLLALMEQEIRATEAQDEIEKAALAERAKRENEQLEYKQMQRERMEQRRRDMEARMAASGTTSAQKEADQVEAARKAIEEASRARGPNGVGSRPMASSPAQERWPGDELPRARTPPSAGYRAHDRSPSQSDRPFRSFRSFAPHARKLRTQEAGPNYPPKPYSVSHFLEDDIPTAPSPPMSRVRPRHAPTFDSDDDSEYSLIPNGVAPGRPFSGEAHEVSRAHLGPHQPRSVFASRVPIEPAYPAPPPNYHPGYHAPPSQPPHYPDHGYGMSQQGCPAPNPNPYGPSSPSSSSPYQEAWSQYPPGYPPYGSPLHHRHRQQDSSGSRDYPLHALEARPAIEDGPGDAYTRIAQNIPDLPALLARYKDTHTQLSAREDLLRRAGAEKEEKLRAKDGEIFELKEKIRTLENRHSAEANRLHFQIGNLEEQVRDLREQIAQNKKATQEAEEIKLVLNAAMKSWEDRYRELEDVHRALERSTAEERERTWRDFDEWKATTNTKHDAEKIALAIQFDKKLKKAEAAADEWRQEASEASELRARLEEALQRERDNQESWATERELLIRERDYFEKTCAEQRELLETHHLQTEGHTDIFKKAVEEAARADELAREKDELMKQYEQLKAESQQEKEIIKSVASNLESEKSRLEKMMECYGDIAEIKSKGDTYYLASFTHLQRQIIDLAKTHFVHLPVRPPPEDLGQVPSNLPSFIGDTIASRQVRAAYIAHTVAKLITYRVFGPFLFSLGRRYDKADSLFSSMSHHIREKSTRKEAIWRQQTLLAAFTSSGAKQRINTAAGTVVEEIVNAIKHFADPREEEGIKIAVKRIVKLAAETWRFARLEREMITAVMPALHDEDHQFTGNQYWPAYKPDDTAGSPMDTSTDSQPKLLLRIFPVVFREPKHENFQINGEPRDEGCVLHHGLALYDNSEPVVARLEELKSAGLPSHTTVLTSPTDEGKFPAPACPPPRDEQTNPPAPRSPSKTELNTAEKSTPRLRPTSPTEKNEKPEKPEKSSTIKRALSLFSGPSLGDKGVKPPLSTYSHMPPPPPPTSIFTSPRNIIGMPVESLAPSHTPSSKRKPPPPPPKPVSKPEVPLPFTETPHHRTLSESAGLPPIFSRTPLDETVPYHDVEPDTCPPTPVDTVSPVYDAIDEIESLLPQRTRTSSTTHSRRRSTHTRRSGESAIDDELEDFATPRPESIRRRSTYASSVRTHKSADTERTDRKKSERTHKSERTSRTEKSDRSDKTEREKARYLYESRSAGVKALYPSPPTGQSANGSTKNFTRSEKSERRKERGSRDSTKESNSLRDSKEAKRESREIRKMRSISDAGTWDTNSVVTHNDFAPTTVSTNVPYPHSYDTRRDSKEVKRESKELRRQRSVSDAGTWDTASEVTRFAPPTTVSTNVPYPTGVSWNLRRAKSIPDDATWDTSSEVTQRAPETTVSTNIPYPTEFGRETRRMSVSDAGTWDTESVFTQRPPPTTVSTNIPYPTNVSMNDLSRRLSVSDAGTWDTNTEITTHRAAPTTVSTNVPYPGGMPYERRRLSVSDAGTWDTDSVVTHHRAPPTTVSTNVPYPRGFGGPASSVHLPGPFERLKREQEQHNFSDEGSDSGTWDTSSEITHANNGPSTVVSTNAPYKPAKPARLGRPRVLRSKTSVSDAGTWDTNSVVTNNDMKTTVSTNVAYAAERRSR</sequence>
<evidence type="ECO:0000313" key="3">
    <source>
        <dbReference type="EMBL" id="EUC47618.1"/>
    </source>
</evidence>
<organism evidence="3 4">
    <name type="scientific">Bipolaris oryzae ATCC 44560</name>
    <dbReference type="NCBI Taxonomy" id="930090"/>
    <lineage>
        <taxon>Eukaryota</taxon>
        <taxon>Fungi</taxon>
        <taxon>Dikarya</taxon>
        <taxon>Ascomycota</taxon>
        <taxon>Pezizomycotina</taxon>
        <taxon>Dothideomycetes</taxon>
        <taxon>Pleosporomycetidae</taxon>
        <taxon>Pleosporales</taxon>
        <taxon>Pleosporineae</taxon>
        <taxon>Pleosporaceae</taxon>
        <taxon>Bipolaris</taxon>
    </lineage>
</organism>
<feature type="compositionally biased region" description="Basic and acidic residues" evidence="2">
    <location>
        <begin position="206"/>
        <end position="233"/>
    </location>
</feature>
<feature type="compositionally biased region" description="Basic and acidic residues" evidence="2">
    <location>
        <begin position="1528"/>
        <end position="1546"/>
    </location>
</feature>
<feature type="compositionally biased region" description="Polar residues" evidence="2">
    <location>
        <begin position="1502"/>
        <end position="1522"/>
    </location>
</feature>
<feature type="compositionally biased region" description="Basic and acidic residues" evidence="2">
    <location>
        <begin position="82"/>
        <end position="91"/>
    </location>
</feature>
<keyword evidence="4" id="KW-1185">Reference proteome</keyword>
<feature type="region of interest" description="Disordered" evidence="2">
    <location>
        <begin position="1116"/>
        <end position="1555"/>
    </location>
</feature>
<dbReference type="GO" id="GO:0048211">
    <property type="term" value="P:Golgi vesicle docking"/>
    <property type="evidence" value="ECO:0007669"/>
    <property type="project" value="TreeGrafter"/>
</dbReference>
<accession>W6ZCS4</accession>
<feature type="compositionally biased region" description="Polar residues" evidence="2">
    <location>
        <begin position="1777"/>
        <end position="1802"/>
    </location>
</feature>
<dbReference type="OrthoDB" id="6365728at2759"/>
<feature type="region of interest" description="Disordered" evidence="2">
    <location>
        <begin position="1640"/>
        <end position="1659"/>
    </location>
</feature>
<dbReference type="GO" id="GO:0006886">
    <property type="term" value="P:intracellular protein transport"/>
    <property type="evidence" value="ECO:0007669"/>
    <property type="project" value="TreeGrafter"/>
</dbReference>
<evidence type="ECO:0000313" key="4">
    <source>
        <dbReference type="Proteomes" id="UP000054032"/>
    </source>
</evidence>
<feature type="coiled-coil region" evidence="1">
    <location>
        <begin position="772"/>
        <end position="824"/>
    </location>
</feature>
<dbReference type="RefSeq" id="XP_007685866.1">
    <property type="nucleotide sequence ID" value="XM_007687676.1"/>
</dbReference>
<feature type="compositionally biased region" description="Basic and acidic residues" evidence="2">
    <location>
        <begin position="1760"/>
        <end position="1772"/>
    </location>
</feature>
<dbReference type="GO" id="GO:0006888">
    <property type="term" value="P:endoplasmic reticulum to Golgi vesicle-mediated transport"/>
    <property type="evidence" value="ECO:0007669"/>
    <property type="project" value="TreeGrafter"/>
</dbReference>
<dbReference type="HOGENOM" id="CLU_237144_0_0_1"/>
<evidence type="ECO:0000256" key="2">
    <source>
        <dbReference type="SAM" id="MobiDB-lite"/>
    </source>
</evidence>
<feature type="coiled-coil region" evidence="1">
    <location>
        <begin position="567"/>
        <end position="661"/>
    </location>
</feature>